<organism evidence="1 2">
    <name type="scientific">Candidatus Thiomargarita nelsonii</name>
    <dbReference type="NCBI Taxonomy" id="1003181"/>
    <lineage>
        <taxon>Bacteria</taxon>
        <taxon>Pseudomonadati</taxon>
        <taxon>Pseudomonadota</taxon>
        <taxon>Gammaproteobacteria</taxon>
        <taxon>Thiotrichales</taxon>
        <taxon>Thiotrichaceae</taxon>
        <taxon>Thiomargarita</taxon>
    </lineage>
</organism>
<reference evidence="1 2" key="1">
    <citation type="submission" date="2016-05" db="EMBL/GenBank/DDBJ databases">
        <title>Single-cell genome of chain-forming Candidatus Thiomargarita nelsonii and comparison to other large sulfur-oxidizing bacteria.</title>
        <authorList>
            <person name="Winkel M."/>
            <person name="Salman V."/>
            <person name="Woyke T."/>
            <person name="Schulz-Vogt H."/>
            <person name="Richter M."/>
            <person name="Flood B."/>
            <person name="Bailey J."/>
            <person name="Amann R."/>
            <person name="Mussmann M."/>
        </authorList>
    </citation>
    <scope>NUCLEOTIDE SEQUENCE [LARGE SCALE GENOMIC DNA]</scope>
    <source>
        <strain evidence="1 2">THI036</strain>
    </source>
</reference>
<dbReference type="Proteomes" id="UP000076962">
    <property type="component" value="Unassembled WGS sequence"/>
</dbReference>
<name>A0A176RUY5_9GAMM</name>
<dbReference type="Pfam" id="PF08238">
    <property type="entry name" value="Sel1"/>
    <property type="match status" value="4"/>
</dbReference>
<evidence type="ECO:0000313" key="2">
    <source>
        <dbReference type="Proteomes" id="UP000076962"/>
    </source>
</evidence>
<dbReference type="SUPFAM" id="SSF81901">
    <property type="entry name" value="HCP-like"/>
    <property type="match status" value="1"/>
</dbReference>
<dbReference type="InterPro" id="IPR006597">
    <property type="entry name" value="Sel1-like"/>
</dbReference>
<dbReference type="InterPro" id="IPR011990">
    <property type="entry name" value="TPR-like_helical_dom_sf"/>
</dbReference>
<keyword evidence="2" id="KW-1185">Reference proteome</keyword>
<dbReference type="PANTHER" id="PTHR11102:SF160">
    <property type="entry name" value="ERAD-ASSOCIATED E3 UBIQUITIN-PROTEIN LIGASE COMPONENT HRD3"/>
    <property type="match status" value="1"/>
</dbReference>
<evidence type="ECO:0000313" key="1">
    <source>
        <dbReference type="EMBL" id="OAD19538.1"/>
    </source>
</evidence>
<dbReference type="EMBL" id="LUTY01002761">
    <property type="protein sequence ID" value="OAD19538.1"/>
    <property type="molecule type" value="Genomic_DNA"/>
</dbReference>
<protein>
    <submittedName>
        <fullName evidence="1">TPR repeat-containing protein</fullName>
    </submittedName>
</protein>
<dbReference type="PATRIC" id="fig|1003181.4.peg.6367"/>
<dbReference type="SMART" id="SM00671">
    <property type="entry name" value="SEL1"/>
    <property type="match status" value="4"/>
</dbReference>
<comment type="caution">
    <text evidence="1">The sequence shown here is derived from an EMBL/GenBank/DDBJ whole genome shotgun (WGS) entry which is preliminary data.</text>
</comment>
<dbReference type="PANTHER" id="PTHR11102">
    <property type="entry name" value="SEL-1-LIKE PROTEIN"/>
    <property type="match status" value="1"/>
</dbReference>
<gene>
    <name evidence="1" type="ORF">THIOM_004822</name>
</gene>
<sequence length="197" mass="21686">MLAWVSPLLAVEAEEAFAQAKVYYDKKDFTQAAPWLEKAAVQGHADAQSLLGSMYLIGRGVSRDTAQAIHWLKKAADQGHAEAQSLLGAIYLVEKDFAQAYHWLQKSAEQGLADAQYLLGAMYYEGKGVAQNTARAYHFFSLAGAQGHKAAIAARDKLSPPPLDGKYRLTVNAKPVKSRIRIMNIKPKYRPGIALKR</sequence>
<accession>A0A176RUY5</accession>
<dbReference type="InterPro" id="IPR050767">
    <property type="entry name" value="Sel1_AlgK"/>
</dbReference>
<dbReference type="Gene3D" id="1.25.40.10">
    <property type="entry name" value="Tetratricopeptide repeat domain"/>
    <property type="match status" value="1"/>
</dbReference>
<proteinExistence type="predicted"/>
<dbReference type="AlphaFoldDB" id="A0A176RUY5"/>